<dbReference type="SUPFAM" id="SSF52540">
    <property type="entry name" value="P-loop containing nucleoside triphosphate hydrolases"/>
    <property type="match status" value="2"/>
</dbReference>
<proteinExistence type="predicted"/>
<dbReference type="GO" id="GO:0003677">
    <property type="term" value="F:DNA binding"/>
    <property type="evidence" value="ECO:0007669"/>
    <property type="project" value="InterPro"/>
</dbReference>
<sequence length="918" mass="96908">MSLDDLPARRFTGTWRRYQRAALDAFDADRAAGDHRFFAVLPPGSGKTLIGLEAARRIGRRVLVLAPNTAVQGQWAAAWDERFAPAGAPCGTDRTLGGAVNVLTYQSIAVPDRAVTWRGAVRERAGADLLDLLHPNGRAVVETARAAGPWTLVLDECHHLLATWGALVRAVVDALGPATALIGLTATPRRTLTTWQRDLHEDLFGRTDVEIATPALVRSGTLAPYQELVYLTAPTPDEDTWLATEAARFADLRFELVERRLGTVPLLTWLHRRAVDRTTADGTGARGDWSRFEETEPALARAVLRFAYVGMLPVPDGARLREPHRTEPDADDWVAVLADFCTGHLVVSDDPADAAALAAVRRVLPGLGYRLTVRGVRAGTSPVDRLCGLSEAKIAAAVHILAAEDEALGDRLRAVVLCDHEQLSGRLPTSLAGGPLDQRSGSARLAFATLAAADVGAGLRPLLVTGRTFGCPTALADDLVAYCRAHGYEVGTEPLDGADTRRVTGLGSRAAVRLATGFLAAGRARVLVGTRALLGEGWDCPGLNVSVDLTTATTATAVTQMRGRALRLSTDEPDKVADNWTVCCLTDAHPRGDADYLRLVRKHDAYLAPDPDGTVTSGIAHCDPALSPHAVPSPADALAVTARALARPAARDEARAAWRIGEPYDGAEVATLRVRAGRSLGLGARALPDTLLDPVAPHRRPVRAVAGVAAVAVSTVLVGLAGPPLAALAVPVLALVALAVAAGRRRTRLAAAPTALDQFARAVADALHAAGGADRGAAAVRVVPGVDGFVRCELAGVPLEQSERFATAVDELLAPLAAPRHLIGRRVVTVPADAPGQFRLAVRTVLRLPVTGAVAWHAVPAWCAANAGRRAAFADAWHRHVGPGVPLAADTPEGRAVLEVFRGADPFAVTAQMRTVWR</sequence>
<dbReference type="SMART" id="SM00487">
    <property type="entry name" value="DEXDc"/>
    <property type="match status" value="1"/>
</dbReference>
<evidence type="ECO:0000313" key="3">
    <source>
        <dbReference type="EMBL" id="GID09511.1"/>
    </source>
</evidence>
<organism evidence="3 4">
    <name type="scientific">Actinocatenispora rupis</name>
    <dbReference type="NCBI Taxonomy" id="519421"/>
    <lineage>
        <taxon>Bacteria</taxon>
        <taxon>Bacillati</taxon>
        <taxon>Actinomycetota</taxon>
        <taxon>Actinomycetes</taxon>
        <taxon>Micromonosporales</taxon>
        <taxon>Micromonosporaceae</taxon>
        <taxon>Actinocatenispora</taxon>
    </lineage>
</organism>
<dbReference type="CDD" id="cd18785">
    <property type="entry name" value="SF2_C"/>
    <property type="match status" value="1"/>
</dbReference>
<keyword evidence="1" id="KW-1133">Transmembrane helix</keyword>
<dbReference type="InterPro" id="IPR050742">
    <property type="entry name" value="Helicase_Restrict-Modif_Enz"/>
</dbReference>
<evidence type="ECO:0000259" key="2">
    <source>
        <dbReference type="PROSITE" id="PS51192"/>
    </source>
</evidence>
<dbReference type="EMBL" id="BOMB01000001">
    <property type="protein sequence ID" value="GID09511.1"/>
    <property type="molecule type" value="Genomic_DNA"/>
</dbReference>
<dbReference type="GO" id="GO:0005524">
    <property type="term" value="F:ATP binding"/>
    <property type="evidence" value="ECO:0007669"/>
    <property type="project" value="InterPro"/>
</dbReference>
<dbReference type="GO" id="GO:0005829">
    <property type="term" value="C:cytosol"/>
    <property type="evidence" value="ECO:0007669"/>
    <property type="project" value="TreeGrafter"/>
</dbReference>
<dbReference type="InterPro" id="IPR006935">
    <property type="entry name" value="Helicase/UvrB_N"/>
</dbReference>
<protein>
    <recommendedName>
        <fullName evidence="2">Helicase ATP-binding domain-containing protein</fullName>
    </recommendedName>
</protein>
<dbReference type="Proteomes" id="UP000612808">
    <property type="component" value="Unassembled WGS sequence"/>
</dbReference>
<dbReference type="AlphaFoldDB" id="A0A8J3J0Z0"/>
<name>A0A8J3J0Z0_9ACTN</name>
<feature type="domain" description="Helicase ATP-binding" evidence="2">
    <location>
        <begin position="28"/>
        <end position="206"/>
    </location>
</feature>
<keyword evidence="1" id="KW-0812">Transmembrane</keyword>
<evidence type="ECO:0000313" key="4">
    <source>
        <dbReference type="Proteomes" id="UP000612808"/>
    </source>
</evidence>
<dbReference type="FunFam" id="3.40.50.300:FF:002289">
    <property type="entry name" value="DNA or RNA helicase of superfamily II"/>
    <property type="match status" value="1"/>
</dbReference>
<dbReference type="RefSeq" id="WP_203654341.1">
    <property type="nucleotide sequence ID" value="NZ_BOMB01000001.1"/>
</dbReference>
<dbReference type="InterPro" id="IPR014001">
    <property type="entry name" value="Helicase_ATP-bd"/>
</dbReference>
<dbReference type="PANTHER" id="PTHR47396:SF1">
    <property type="entry name" value="ATP-DEPENDENT HELICASE IRC3-RELATED"/>
    <property type="match status" value="1"/>
</dbReference>
<dbReference type="Gene3D" id="3.40.50.300">
    <property type="entry name" value="P-loop containing nucleotide triphosphate hydrolases"/>
    <property type="match status" value="2"/>
</dbReference>
<gene>
    <name evidence="3" type="ORF">Aru02nite_04000</name>
</gene>
<dbReference type="PANTHER" id="PTHR47396">
    <property type="entry name" value="TYPE I RESTRICTION ENZYME ECOKI R PROTEIN"/>
    <property type="match status" value="1"/>
</dbReference>
<dbReference type="Pfam" id="PF04851">
    <property type="entry name" value="ResIII"/>
    <property type="match status" value="1"/>
</dbReference>
<accession>A0A8J3J0Z0</accession>
<dbReference type="GO" id="GO:0016787">
    <property type="term" value="F:hydrolase activity"/>
    <property type="evidence" value="ECO:0007669"/>
    <property type="project" value="InterPro"/>
</dbReference>
<feature type="transmembrane region" description="Helical" evidence="1">
    <location>
        <begin position="726"/>
        <end position="743"/>
    </location>
</feature>
<evidence type="ECO:0000256" key="1">
    <source>
        <dbReference type="SAM" id="Phobius"/>
    </source>
</evidence>
<dbReference type="PROSITE" id="PS51192">
    <property type="entry name" value="HELICASE_ATP_BIND_1"/>
    <property type="match status" value="1"/>
</dbReference>
<comment type="caution">
    <text evidence="3">The sequence shown here is derived from an EMBL/GenBank/DDBJ whole genome shotgun (WGS) entry which is preliminary data.</text>
</comment>
<keyword evidence="1" id="KW-0472">Membrane</keyword>
<reference evidence="3" key="1">
    <citation type="submission" date="2021-01" db="EMBL/GenBank/DDBJ databases">
        <title>Whole genome shotgun sequence of Actinocatenispora rupis NBRC 107355.</title>
        <authorList>
            <person name="Komaki H."/>
            <person name="Tamura T."/>
        </authorList>
    </citation>
    <scope>NUCLEOTIDE SEQUENCE</scope>
    <source>
        <strain evidence="3">NBRC 107355</strain>
    </source>
</reference>
<dbReference type="InterPro" id="IPR027417">
    <property type="entry name" value="P-loop_NTPase"/>
</dbReference>
<keyword evidence="4" id="KW-1185">Reference proteome</keyword>